<keyword evidence="6" id="KW-1185">Reference proteome</keyword>
<dbReference type="Pfam" id="PF00398">
    <property type="entry name" value="RrnaAD"/>
    <property type="match status" value="1"/>
</dbReference>
<dbReference type="InterPro" id="IPR029063">
    <property type="entry name" value="SAM-dependent_MTases_sf"/>
</dbReference>
<name>A0ABU5IWB6_9BACI</name>
<accession>A0ABU5IWB6</accession>
<keyword evidence="2" id="KW-0808">Transferase</keyword>
<gene>
    <name evidence="5" type="ORF">SM124_06795</name>
</gene>
<keyword evidence="4" id="KW-0694">RNA-binding</keyword>
<dbReference type="RefSeq" id="WP_322445745.1">
    <property type="nucleotide sequence ID" value="NZ_JAXOFX010000003.1"/>
</dbReference>
<keyword evidence="1" id="KW-0489">Methyltransferase</keyword>
<dbReference type="Proteomes" id="UP001290455">
    <property type="component" value="Unassembled WGS sequence"/>
</dbReference>
<dbReference type="EMBL" id="JAXOFX010000003">
    <property type="protein sequence ID" value="MDZ5471452.1"/>
    <property type="molecule type" value="Genomic_DNA"/>
</dbReference>
<evidence type="ECO:0000313" key="6">
    <source>
        <dbReference type="Proteomes" id="UP001290455"/>
    </source>
</evidence>
<sequence>MNKLFFIIQSITNPKKVGAIFPSSGFLGDRMVEGVNFQKAKVIVEYGPGTGVFTEKLLINRNPQTKVMLVENNKEFYLLLKEKFKREKNLFIVHGSAENIGKYLKEYHLPNPDYVISGLPFTSLPKEISQGILLNTCKILSKDGQFITFQYTKLKKAFIEQFFTKVEVKRELRNLPPAYILSCSVDKQMEEYDGIKSTYCG</sequence>
<proteinExistence type="predicted"/>
<comment type="caution">
    <text evidence="5">The sequence shown here is derived from an EMBL/GenBank/DDBJ whole genome shotgun (WGS) entry which is preliminary data.</text>
</comment>
<dbReference type="InterPro" id="IPR001737">
    <property type="entry name" value="KsgA/Erm"/>
</dbReference>
<keyword evidence="3" id="KW-0949">S-adenosyl-L-methionine</keyword>
<evidence type="ECO:0000256" key="2">
    <source>
        <dbReference type="ARBA" id="ARBA00022679"/>
    </source>
</evidence>
<evidence type="ECO:0000256" key="1">
    <source>
        <dbReference type="ARBA" id="ARBA00022603"/>
    </source>
</evidence>
<protein>
    <submittedName>
        <fullName evidence="5">rRNA adenine N-6-methyltransferase family protein</fullName>
    </submittedName>
</protein>
<reference evidence="5 6" key="1">
    <citation type="submission" date="2023-11" db="EMBL/GenBank/DDBJ databases">
        <title>Bacillus jintuensis, isolated from a mudflat on the Beibu Gulf coast.</title>
        <authorList>
            <person name="Li M."/>
        </authorList>
    </citation>
    <scope>NUCLEOTIDE SEQUENCE [LARGE SCALE GENOMIC DNA]</scope>
    <source>
        <strain evidence="5 6">31A1R</strain>
    </source>
</reference>
<organism evidence="5 6">
    <name type="scientific">Robertmurraya mangrovi</name>
    <dbReference type="NCBI Taxonomy" id="3098077"/>
    <lineage>
        <taxon>Bacteria</taxon>
        <taxon>Bacillati</taxon>
        <taxon>Bacillota</taxon>
        <taxon>Bacilli</taxon>
        <taxon>Bacillales</taxon>
        <taxon>Bacillaceae</taxon>
        <taxon>Robertmurraya</taxon>
    </lineage>
</organism>
<evidence type="ECO:0000256" key="3">
    <source>
        <dbReference type="ARBA" id="ARBA00022691"/>
    </source>
</evidence>
<dbReference type="SUPFAM" id="SSF53335">
    <property type="entry name" value="S-adenosyl-L-methionine-dependent methyltransferases"/>
    <property type="match status" value="1"/>
</dbReference>
<evidence type="ECO:0000313" key="5">
    <source>
        <dbReference type="EMBL" id="MDZ5471452.1"/>
    </source>
</evidence>
<evidence type="ECO:0000256" key="4">
    <source>
        <dbReference type="ARBA" id="ARBA00022884"/>
    </source>
</evidence>
<dbReference type="Gene3D" id="3.40.50.150">
    <property type="entry name" value="Vaccinia Virus protein VP39"/>
    <property type="match status" value="1"/>
</dbReference>